<dbReference type="EMBL" id="NAAC01000033">
    <property type="protein sequence ID" value="RDJ05048.1"/>
    <property type="molecule type" value="Genomic_DNA"/>
</dbReference>
<evidence type="ECO:0008006" key="3">
    <source>
        <dbReference type="Google" id="ProtNLM"/>
    </source>
</evidence>
<comment type="caution">
    <text evidence="1">The sequence shown here is derived from an EMBL/GenBank/DDBJ whole genome shotgun (WGS) entry which is preliminary data.</text>
</comment>
<gene>
    <name evidence="1" type="ORF">B5K06_26095</name>
</gene>
<reference evidence="1 2" key="1">
    <citation type="submission" date="2017-03" db="EMBL/GenBank/DDBJ databases">
        <title>Genome analysis of Rhizobial strains effectives or ineffectives for nitrogen fixation isolated from bean seeds.</title>
        <authorList>
            <person name="Peralta H."/>
            <person name="Aguilar-Vera A."/>
            <person name="Mora Y."/>
            <person name="Vargas-Lagunas C."/>
            <person name="Girard L."/>
            <person name="Mora J."/>
        </authorList>
    </citation>
    <scope>NUCLEOTIDE SEQUENCE [LARGE SCALE GENOMIC DNA]</scope>
    <source>
        <strain evidence="1 2">CCGM3</strain>
    </source>
</reference>
<sequence>MVGVSTGDYETSKKTKALTAEETTQLYVGNTASWDTQWGKANYTWTADGKVLGILDKKDGKKAVADGTWTVKDNEFCYSVVWKSSKSDKGSDWSPCVSWFKVGKVIWNKNGSGNGKWTGDVCDCEYRESFSKGDKVSGRMETVKASLEE</sequence>
<proteinExistence type="predicted"/>
<dbReference type="AlphaFoldDB" id="A0A370KHR1"/>
<accession>A0A370KHR1</accession>
<name>A0A370KHR1_9HYPH</name>
<evidence type="ECO:0000313" key="2">
    <source>
        <dbReference type="Proteomes" id="UP000254939"/>
    </source>
</evidence>
<dbReference type="InterPro" id="IPR009337">
    <property type="entry name" value="DUF995"/>
</dbReference>
<organism evidence="1 2">
    <name type="scientific">Rhizobium grahamii</name>
    <dbReference type="NCBI Taxonomy" id="1120045"/>
    <lineage>
        <taxon>Bacteria</taxon>
        <taxon>Pseudomonadati</taxon>
        <taxon>Pseudomonadota</taxon>
        <taxon>Alphaproteobacteria</taxon>
        <taxon>Hyphomicrobiales</taxon>
        <taxon>Rhizobiaceae</taxon>
        <taxon>Rhizobium/Agrobacterium group</taxon>
        <taxon>Rhizobium</taxon>
    </lineage>
</organism>
<dbReference type="RefSeq" id="WP_114715044.1">
    <property type="nucleotide sequence ID" value="NZ_KZ857266.1"/>
</dbReference>
<dbReference type="Pfam" id="PF06191">
    <property type="entry name" value="DUF995"/>
    <property type="match status" value="1"/>
</dbReference>
<dbReference type="Proteomes" id="UP000254939">
    <property type="component" value="Unassembled WGS sequence"/>
</dbReference>
<protein>
    <recommendedName>
        <fullName evidence="3">DUF995 domain-containing protein</fullName>
    </recommendedName>
</protein>
<evidence type="ECO:0000313" key="1">
    <source>
        <dbReference type="EMBL" id="RDJ05048.1"/>
    </source>
</evidence>